<feature type="domain" description="HTH gntR-type" evidence="4">
    <location>
        <begin position="4"/>
        <end position="71"/>
    </location>
</feature>
<keyword evidence="1" id="KW-0805">Transcription regulation</keyword>
<name>A0A1I0FHP6_9FIRM</name>
<evidence type="ECO:0000256" key="2">
    <source>
        <dbReference type="ARBA" id="ARBA00023125"/>
    </source>
</evidence>
<dbReference type="PANTHER" id="PTHR43537">
    <property type="entry name" value="TRANSCRIPTIONAL REGULATOR, GNTR FAMILY"/>
    <property type="match status" value="1"/>
</dbReference>
<keyword evidence="6" id="KW-1185">Reference proteome</keyword>
<evidence type="ECO:0000313" key="5">
    <source>
        <dbReference type="EMBL" id="SET56734.1"/>
    </source>
</evidence>
<dbReference type="GO" id="GO:0003700">
    <property type="term" value="F:DNA-binding transcription factor activity"/>
    <property type="evidence" value="ECO:0007669"/>
    <property type="project" value="InterPro"/>
</dbReference>
<dbReference type="Gene3D" id="1.10.10.10">
    <property type="entry name" value="Winged helix-like DNA-binding domain superfamily/Winged helix DNA-binding domain"/>
    <property type="match status" value="1"/>
</dbReference>
<dbReference type="STRING" id="1526.SAMN02910262_01966"/>
<dbReference type="AlphaFoldDB" id="A0A1I0FHP6"/>
<gene>
    <name evidence="5" type="ORF">SAMN04487771_102515</name>
</gene>
<sequence>MEQKSLKEQVYSSILEDIISLEYRPGQILNEKQLIEKYDCSKSPVREALMALCAEGVLRSIPRYGYEVIRLTKDDIYEMIHFRCILEGGFLHEICGRITEQQIQHLEKLDEKCRAANRDVWEHWEYNTEFHMSLLGYAGNTYASEELERCMSRMKRAYAQAYWDKTDPELAFDTRHHAQIIAAIRKNDAEEARKLLVDDLYDFGGENFLTR</sequence>
<dbReference type="Pfam" id="PF07729">
    <property type="entry name" value="FCD"/>
    <property type="match status" value="1"/>
</dbReference>
<evidence type="ECO:0000256" key="3">
    <source>
        <dbReference type="ARBA" id="ARBA00023163"/>
    </source>
</evidence>
<dbReference type="EMBL" id="FOIL01000025">
    <property type="protein sequence ID" value="SET56734.1"/>
    <property type="molecule type" value="Genomic_DNA"/>
</dbReference>
<proteinExistence type="predicted"/>
<keyword evidence="2 5" id="KW-0238">DNA-binding</keyword>
<dbReference type="SUPFAM" id="SSF48008">
    <property type="entry name" value="GntR ligand-binding domain-like"/>
    <property type="match status" value="1"/>
</dbReference>
<dbReference type="RefSeq" id="WP_074649628.1">
    <property type="nucleotide sequence ID" value="NZ_FOIL01000025.1"/>
</dbReference>
<dbReference type="Proteomes" id="UP000199820">
    <property type="component" value="Unassembled WGS sequence"/>
</dbReference>
<dbReference type="Pfam" id="PF00392">
    <property type="entry name" value="GntR"/>
    <property type="match status" value="1"/>
</dbReference>
<evidence type="ECO:0000256" key="1">
    <source>
        <dbReference type="ARBA" id="ARBA00023015"/>
    </source>
</evidence>
<dbReference type="InterPro" id="IPR011711">
    <property type="entry name" value="GntR_C"/>
</dbReference>
<evidence type="ECO:0000313" key="6">
    <source>
        <dbReference type="Proteomes" id="UP000199820"/>
    </source>
</evidence>
<dbReference type="PANTHER" id="PTHR43537:SF24">
    <property type="entry name" value="GLUCONATE OPERON TRANSCRIPTIONAL REPRESSOR"/>
    <property type="match status" value="1"/>
</dbReference>
<accession>A0A1I0FHP6</accession>
<dbReference type="InterPro" id="IPR036390">
    <property type="entry name" value="WH_DNA-bd_sf"/>
</dbReference>
<dbReference type="Gene3D" id="1.20.120.530">
    <property type="entry name" value="GntR ligand-binding domain-like"/>
    <property type="match status" value="1"/>
</dbReference>
<dbReference type="InterPro" id="IPR008920">
    <property type="entry name" value="TF_FadR/GntR_C"/>
</dbReference>
<dbReference type="SMART" id="SM00895">
    <property type="entry name" value="FCD"/>
    <property type="match status" value="1"/>
</dbReference>
<evidence type="ECO:0000259" key="4">
    <source>
        <dbReference type="PROSITE" id="PS50949"/>
    </source>
</evidence>
<dbReference type="CDD" id="cd07377">
    <property type="entry name" value="WHTH_GntR"/>
    <property type="match status" value="1"/>
</dbReference>
<dbReference type="InterPro" id="IPR000524">
    <property type="entry name" value="Tscrpt_reg_HTH_GntR"/>
</dbReference>
<dbReference type="InterPro" id="IPR036388">
    <property type="entry name" value="WH-like_DNA-bd_sf"/>
</dbReference>
<keyword evidence="3" id="KW-0804">Transcription</keyword>
<protein>
    <submittedName>
        <fullName evidence="5">DNA-binding transcriptional regulator, GntR family</fullName>
    </submittedName>
</protein>
<dbReference type="SMART" id="SM00345">
    <property type="entry name" value="HTH_GNTR"/>
    <property type="match status" value="1"/>
</dbReference>
<dbReference type="PROSITE" id="PS50949">
    <property type="entry name" value="HTH_GNTR"/>
    <property type="match status" value="1"/>
</dbReference>
<dbReference type="GO" id="GO:0003677">
    <property type="term" value="F:DNA binding"/>
    <property type="evidence" value="ECO:0007669"/>
    <property type="project" value="UniProtKB-KW"/>
</dbReference>
<dbReference type="SUPFAM" id="SSF46785">
    <property type="entry name" value="Winged helix' DNA-binding domain"/>
    <property type="match status" value="1"/>
</dbReference>
<dbReference type="OrthoDB" id="5449at2"/>
<reference evidence="5 6" key="1">
    <citation type="submission" date="2016-10" db="EMBL/GenBank/DDBJ databases">
        <authorList>
            <person name="de Groot N.N."/>
        </authorList>
    </citation>
    <scope>NUCLEOTIDE SEQUENCE [LARGE SCALE GENOMIC DNA]</scope>
    <source>
        <strain evidence="5 6">KH1P1</strain>
    </source>
</reference>
<organism evidence="5 6">
    <name type="scientific">[Clostridium] aminophilum</name>
    <dbReference type="NCBI Taxonomy" id="1526"/>
    <lineage>
        <taxon>Bacteria</taxon>
        <taxon>Bacillati</taxon>
        <taxon>Bacillota</taxon>
        <taxon>Clostridia</taxon>
        <taxon>Lachnospirales</taxon>
        <taxon>Lachnospiraceae</taxon>
    </lineage>
</organism>
<dbReference type="eggNOG" id="COG1802">
    <property type="taxonomic scope" value="Bacteria"/>
</dbReference>